<reference evidence="1 2" key="1">
    <citation type="submission" date="2018-03" db="EMBL/GenBank/DDBJ databases">
        <title>Genomic Encyclopedia of Type Strains, Phase III (KMG-III): the genomes of soil and plant-associated and newly described type strains.</title>
        <authorList>
            <person name="Whitman W."/>
        </authorList>
    </citation>
    <scope>NUCLEOTIDE SEQUENCE [LARGE SCALE GENOMIC DNA]</scope>
    <source>
        <strain evidence="1 2">VKM Ac-1602</strain>
    </source>
</reference>
<protein>
    <submittedName>
        <fullName evidence="1">Uncharacterized protein</fullName>
    </submittedName>
</protein>
<accession>A0ABX5LGW2</accession>
<organism evidence="1 2">
    <name type="scientific">Rathayibacter iranicus NCPPB 2253 = VKM Ac-1602</name>
    <dbReference type="NCBI Taxonomy" id="1328868"/>
    <lineage>
        <taxon>Bacteria</taxon>
        <taxon>Bacillati</taxon>
        <taxon>Actinomycetota</taxon>
        <taxon>Actinomycetes</taxon>
        <taxon>Micrococcales</taxon>
        <taxon>Microbacteriaceae</taxon>
        <taxon>Rathayibacter</taxon>
    </lineage>
</organism>
<evidence type="ECO:0000313" key="1">
    <source>
        <dbReference type="EMBL" id="PWJ67005.1"/>
    </source>
</evidence>
<dbReference type="EMBL" id="QGDV01000001">
    <property type="protein sequence ID" value="PWJ67005.1"/>
    <property type="molecule type" value="Genomic_DNA"/>
</dbReference>
<sequence>MRMGLFVVGSDGVASLEQLVVGSARFSRENESP</sequence>
<evidence type="ECO:0000313" key="2">
    <source>
        <dbReference type="Proteomes" id="UP000245674"/>
    </source>
</evidence>
<keyword evidence="2" id="KW-1185">Reference proteome</keyword>
<name>A0ABX5LGW2_9MICO</name>
<dbReference type="Proteomes" id="UP000245674">
    <property type="component" value="Unassembled WGS sequence"/>
</dbReference>
<gene>
    <name evidence="1" type="ORF">B0H03_101467</name>
</gene>
<comment type="caution">
    <text evidence="1">The sequence shown here is derived from an EMBL/GenBank/DDBJ whole genome shotgun (WGS) entry which is preliminary data.</text>
</comment>
<proteinExistence type="predicted"/>